<feature type="region of interest" description="Disordered" evidence="1">
    <location>
        <begin position="97"/>
        <end position="116"/>
    </location>
</feature>
<sequence>PILKSVQCLNNMEERQIYCKPVFTTIPSQESSLQESTTSFEVQSCFLKPQETAGITKKLSGASLEIENIMSHKPEITVPEPVKERPHIHPEFMDEIEEHPAPPVPPHQGSVTKDEI</sequence>
<accession>A0A1I8AID4</accession>
<dbReference type="AlphaFoldDB" id="A0A1I8AID4"/>
<evidence type="ECO:0000256" key="1">
    <source>
        <dbReference type="SAM" id="MobiDB-lite"/>
    </source>
</evidence>
<keyword evidence="2" id="KW-1185">Reference proteome</keyword>
<protein>
    <submittedName>
        <fullName evidence="3">Fibrous sheath-interacting protein 1</fullName>
    </submittedName>
</protein>
<name>A0A1I8AID4_9BILA</name>
<organism evidence="2 3">
    <name type="scientific">Steinernema glaseri</name>
    <dbReference type="NCBI Taxonomy" id="37863"/>
    <lineage>
        <taxon>Eukaryota</taxon>
        <taxon>Metazoa</taxon>
        <taxon>Ecdysozoa</taxon>
        <taxon>Nematoda</taxon>
        <taxon>Chromadorea</taxon>
        <taxon>Rhabditida</taxon>
        <taxon>Tylenchina</taxon>
        <taxon>Panagrolaimomorpha</taxon>
        <taxon>Strongyloidoidea</taxon>
        <taxon>Steinernematidae</taxon>
        <taxon>Steinernema</taxon>
    </lineage>
</organism>
<dbReference type="WBParaSite" id="L893_g6270.t1">
    <property type="protein sequence ID" value="L893_g6270.t1"/>
    <property type="gene ID" value="L893_g6270"/>
</dbReference>
<reference evidence="3" key="1">
    <citation type="submission" date="2016-11" db="UniProtKB">
        <authorList>
            <consortium name="WormBaseParasite"/>
        </authorList>
    </citation>
    <scope>IDENTIFICATION</scope>
</reference>
<dbReference type="Proteomes" id="UP000095287">
    <property type="component" value="Unplaced"/>
</dbReference>
<proteinExistence type="predicted"/>
<evidence type="ECO:0000313" key="2">
    <source>
        <dbReference type="Proteomes" id="UP000095287"/>
    </source>
</evidence>
<evidence type="ECO:0000313" key="3">
    <source>
        <dbReference type="WBParaSite" id="L893_g6270.t1"/>
    </source>
</evidence>